<dbReference type="EMBL" id="BART01000074">
    <property type="protein sequence ID" value="GAG63475.1"/>
    <property type="molecule type" value="Genomic_DNA"/>
</dbReference>
<sequence length="227" mass="27115">MNIGKFKNSLDNSANLLKKNGLLRLHYRRNKSLSKKNIEVFGNGNIVDFYKLAIINFDYDILLFDESILQFEFTKFEGDINLRYVYCQFPYDFPTYKTYLKDIGHDYDEVRDKFREDYEQEVNEAELKKICIYIRYDYNPLSYKPIVHAASHLHFGNNNTIRIPISRIISPCSFMLFILKHAYYDQWSSLMRNSNFNSEFLRIKNSCTSLLNSEIFKDLDKKELYLT</sequence>
<dbReference type="InterPro" id="IPR018742">
    <property type="entry name" value="DUF2290"/>
</dbReference>
<accession>X0Z2M9</accession>
<dbReference type="Pfam" id="PF10053">
    <property type="entry name" value="DUF2290"/>
    <property type="match status" value="1"/>
</dbReference>
<name>X0Z2M9_9ZZZZ</name>
<reference evidence="1" key="1">
    <citation type="journal article" date="2014" name="Front. Microbiol.">
        <title>High frequency of phylogenetically diverse reductive dehalogenase-homologous genes in deep subseafloor sedimentary metagenomes.</title>
        <authorList>
            <person name="Kawai M."/>
            <person name="Futagami T."/>
            <person name="Toyoda A."/>
            <person name="Takaki Y."/>
            <person name="Nishi S."/>
            <person name="Hori S."/>
            <person name="Arai W."/>
            <person name="Tsubouchi T."/>
            <person name="Morono Y."/>
            <person name="Uchiyama I."/>
            <person name="Ito T."/>
            <person name="Fujiyama A."/>
            <person name="Inagaki F."/>
            <person name="Takami H."/>
        </authorList>
    </citation>
    <scope>NUCLEOTIDE SEQUENCE</scope>
    <source>
        <strain evidence="1">Expedition CK06-06</strain>
    </source>
</reference>
<gene>
    <name evidence="1" type="ORF">S01H4_00526</name>
</gene>
<evidence type="ECO:0008006" key="2">
    <source>
        <dbReference type="Google" id="ProtNLM"/>
    </source>
</evidence>
<protein>
    <recommendedName>
        <fullName evidence="2">DUF2290 domain-containing protein</fullName>
    </recommendedName>
</protein>
<evidence type="ECO:0000313" key="1">
    <source>
        <dbReference type="EMBL" id="GAG63475.1"/>
    </source>
</evidence>
<proteinExistence type="predicted"/>
<comment type="caution">
    <text evidence="1">The sequence shown here is derived from an EMBL/GenBank/DDBJ whole genome shotgun (WGS) entry which is preliminary data.</text>
</comment>
<organism evidence="1">
    <name type="scientific">marine sediment metagenome</name>
    <dbReference type="NCBI Taxonomy" id="412755"/>
    <lineage>
        <taxon>unclassified sequences</taxon>
        <taxon>metagenomes</taxon>
        <taxon>ecological metagenomes</taxon>
    </lineage>
</organism>
<dbReference type="AlphaFoldDB" id="X0Z2M9"/>